<sequence length="54" mass="6458">ILQWPSNIQDLNPIENLWSIMKDKVAEKMPSNANKMTEEIKQVWVREIPQEYCK</sequence>
<accession>A0A7T8H010</accession>
<reference evidence="2" key="1">
    <citation type="submission" date="2021-01" db="EMBL/GenBank/DDBJ databases">
        <title>Caligus Genome Assembly.</title>
        <authorList>
            <person name="Gallardo-Escarate C."/>
        </authorList>
    </citation>
    <scope>NUCLEOTIDE SEQUENCE [LARGE SCALE GENOMIC DNA]</scope>
</reference>
<dbReference type="EMBL" id="CP045899">
    <property type="protein sequence ID" value="QQP41008.1"/>
    <property type="molecule type" value="Genomic_DNA"/>
</dbReference>
<feature type="non-terminal residue" evidence="1">
    <location>
        <position position="1"/>
    </location>
</feature>
<dbReference type="Gene3D" id="3.30.420.10">
    <property type="entry name" value="Ribonuclease H-like superfamily/Ribonuclease H"/>
    <property type="match status" value="1"/>
</dbReference>
<dbReference type="OrthoDB" id="10006939at2759"/>
<name>A0A7T8H010_CALRO</name>
<evidence type="ECO:0008006" key="3">
    <source>
        <dbReference type="Google" id="ProtNLM"/>
    </source>
</evidence>
<keyword evidence="2" id="KW-1185">Reference proteome</keyword>
<dbReference type="AlphaFoldDB" id="A0A7T8H010"/>
<evidence type="ECO:0000313" key="1">
    <source>
        <dbReference type="EMBL" id="QQP41008.1"/>
    </source>
</evidence>
<dbReference type="Proteomes" id="UP000595437">
    <property type="component" value="Chromosome 10"/>
</dbReference>
<dbReference type="GO" id="GO:0003676">
    <property type="term" value="F:nucleic acid binding"/>
    <property type="evidence" value="ECO:0007669"/>
    <property type="project" value="InterPro"/>
</dbReference>
<gene>
    <name evidence="1" type="ORF">FKW44_015253</name>
</gene>
<dbReference type="InterPro" id="IPR036397">
    <property type="entry name" value="RNaseH_sf"/>
</dbReference>
<protein>
    <recommendedName>
        <fullName evidence="3">Tc1-like transposase DDE domain-containing protein</fullName>
    </recommendedName>
</protein>
<organism evidence="1 2">
    <name type="scientific">Caligus rogercresseyi</name>
    <name type="common">Sea louse</name>
    <dbReference type="NCBI Taxonomy" id="217165"/>
    <lineage>
        <taxon>Eukaryota</taxon>
        <taxon>Metazoa</taxon>
        <taxon>Ecdysozoa</taxon>
        <taxon>Arthropoda</taxon>
        <taxon>Crustacea</taxon>
        <taxon>Multicrustacea</taxon>
        <taxon>Hexanauplia</taxon>
        <taxon>Copepoda</taxon>
        <taxon>Siphonostomatoida</taxon>
        <taxon>Caligidae</taxon>
        <taxon>Caligus</taxon>
    </lineage>
</organism>
<proteinExistence type="predicted"/>
<evidence type="ECO:0000313" key="2">
    <source>
        <dbReference type="Proteomes" id="UP000595437"/>
    </source>
</evidence>